<accession>A0A7I9VTB6</accession>
<feature type="compositionally biased region" description="Low complexity" evidence="1">
    <location>
        <begin position="25"/>
        <end position="36"/>
    </location>
</feature>
<feature type="region of interest" description="Disordered" evidence="1">
    <location>
        <begin position="18"/>
        <end position="37"/>
    </location>
</feature>
<sequence>MTALSLALLLALGGRPTHPLPPSPAAQAPAATSPALSDEEVAQRVDGYLSSIDTPVTAAEWRALGPAAVGRLAAVATDAGALPTRRAKALGALSVLGGARARQVVLETAQSEQAPFAVRASALRGAGRLLGPKTLAKKLAPVLQQAREAPVRATAAEVLAGHAGAAGCAAVRAQAAREPGEARGHFARALERCGPGSP</sequence>
<name>A0A7I9VTB6_9BACT</name>
<gene>
    <name evidence="2" type="ORF">AMYX_40900</name>
</gene>
<dbReference type="AlphaFoldDB" id="A0A7I9VTB6"/>
<dbReference type="RefSeq" id="WP_176068757.1">
    <property type="nucleotide sequence ID" value="NZ_BJTG01000013.1"/>
</dbReference>
<evidence type="ECO:0000313" key="3">
    <source>
        <dbReference type="Proteomes" id="UP000503640"/>
    </source>
</evidence>
<evidence type="ECO:0000256" key="1">
    <source>
        <dbReference type="SAM" id="MobiDB-lite"/>
    </source>
</evidence>
<keyword evidence="3" id="KW-1185">Reference proteome</keyword>
<organism evidence="2 3">
    <name type="scientific">Anaeromyxobacter diazotrophicus</name>
    <dbReference type="NCBI Taxonomy" id="2590199"/>
    <lineage>
        <taxon>Bacteria</taxon>
        <taxon>Pseudomonadati</taxon>
        <taxon>Myxococcota</taxon>
        <taxon>Myxococcia</taxon>
        <taxon>Myxococcales</taxon>
        <taxon>Cystobacterineae</taxon>
        <taxon>Anaeromyxobacteraceae</taxon>
        <taxon>Anaeromyxobacter</taxon>
    </lineage>
</organism>
<reference evidence="3" key="1">
    <citation type="journal article" date="2020" name="Appl. Environ. Microbiol.">
        <title>Diazotrophic Anaeromyxobacter Isolates from Soils.</title>
        <authorList>
            <person name="Masuda Y."/>
            <person name="Yamanaka H."/>
            <person name="Xu Z.X."/>
            <person name="Shiratori Y."/>
            <person name="Aono T."/>
            <person name="Amachi S."/>
            <person name="Senoo K."/>
            <person name="Itoh H."/>
        </authorList>
    </citation>
    <scope>NUCLEOTIDE SEQUENCE [LARGE SCALE GENOMIC DNA]</scope>
    <source>
        <strain evidence="3">R267</strain>
    </source>
</reference>
<protein>
    <recommendedName>
        <fullName evidence="4">HEAT repeat domain-containing protein</fullName>
    </recommendedName>
</protein>
<dbReference type="Proteomes" id="UP000503640">
    <property type="component" value="Unassembled WGS sequence"/>
</dbReference>
<proteinExistence type="predicted"/>
<evidence type="ECO:0000313" key="2">
    <source>
        <dbReference type="EMBL" id="GEJ59349.1"/>
    </source>
</evidence>
<dbReference type="EMBL" id="BJTG01000013">
    <property type="protein sequence ID" value="GEJ59349.1"/>
    <property type="molecule type" value="Genomic_DNA"/>
</dbReference>
<evidence type="ECO:0008006" key="4">
    <source>
        <dbReference type="Google" id="ProtNLM"/>
    </source>
</evidence>
<comment type="caution">
    <text evidence="2">The sequence shown here is derived from an EMBL/GenBank/DDBJ whole genome shotgun (WGS) entry which is preliminary data.</text>
</comment>